<protein>
    <submittedName>
        <fullName evidence="3">Uncharacterized protein</fullName>
    </submittedName>
</protein>
<evidence type="ECO:0000256" key="2">
    <source>
        <dbReference type="SAM" id="MobiDB-lite"/>
    </source>
</evidence>
<keyword evidence="1" id="KW-0175">Coiled coil</keyword>
<feature type="compositionally biased region" description="Polar residues" evidence="2">
    <location>
        <begin position="31"/>
        <end position="48"/>
    </location>
</feature>
<feature type="region of interest" description="Disordered" evidence="2">
    <location>
        <begin position="1"/>
        <end position="98"/>
    </location>
</feature>
<proteinExistence type="predicted"/>
<accession>A0AAW1DA88</accession>
<dbReference type="EMBL" id="JAPXFL010000004">
    <property type="protein sequence ID" value="KAK9507853.1"/>
    <property type="molecule type" value="Genomic_DNA"/>
</dbReference>
<keyword evidence="4" id="KW-1185">Reference proteome</keyword>
<feature type="coiled-coil region" evidence="1">
    <location>
        <begin position="146"/>
        <end position="173"/>
    </location>
</feature>
<evidence type="ECO:0000313" key="4">
    <source>
        <dbReference type="Proteomes" id="UP001461498"/>
    </source>
</evidence>
<sequence>MGLSDPENRVSTQTSHTMGMSETDIGAASSDLESTASSTYVKRTSEMANLSPEKRKTKTARKSRSKKNAQTTSPMSTRSKNSAQTQPLPSTSQQKQPLQINSLQLQSQTQYLPTQNLSTEQFLIQQQQQEQLQQQIHQQYQIQQQQQQAQDQIQQQHTQMETQQQQIHQQNEQHQQQPQVEYVSQYASHNRFSVLTEQLGQILEVHENWHSDSDAAVDLALHTSVFYCVADVGYSAVVGFY</sequence>
<evidence type="ECO:0000256" key="1">
    <source>
        <dbReference type="SAM" id="Coils"/>
    </source>
</evidence>
<name>A0AAW1DA88_9HEMI</name>
<comment type="caution">
    <text evidence="3">The sequence shown here is derived from an EMBL/GenBank/DDBJ whole genome shotgun (WGS) entry which is preliminary data.</text>
</comment>
<evidence type="ECO:0000313" key="3">
    <source>
        <dbReference type="EMBL" id="KAK9507853.1"/>
    </source>
</evidence>
<feature type="compositionally biased region" description="Polar residues" evidence="2">
    <location>
        <begin position="9"/>
        <end position="20"/>
    </location>
</feature>
<reference evidence="3 4" key="1">
    <citation type="submission" date="2022-12" db="EMBL/GenBank/DDBJ databases">
        <title>Chromosome-level genome assembly of true bugs.</title>
        <authorList>
            <person name="Ma L."/>
            <person name="Li H."/>
        </authorList>
    </citation>
    <scope>NUCLEOTIDE SEQUENCE [LARGE SCALE GENOMIC DNA]</scope>
    <source>
        <strain evidence="3">Lab_2022b</strain>
    </source>
</reference>
<feature type="compositionally biased region" description="Polar residues" evidence="2">
    <location>
        <begin position="68"/>
        <end position="98"/>
    </location>
</feature>
<dbReference type="Proteomes" id="UP001461498">
    <property type="component" value="Unassembled WGS sequence"/>
</dbReference>
<organism evidence="3 4">
    <name type="scientific">Rhynocoris fuscipes</name>
    <dbReference type="NCBI Taxonomy" id="488301"/>
    <lineage>
        <taxon>Eukaryota</taxon>
        <taxon>Metazoa</taxon>
        <taxon>Ecdysozoa</taxon>
        <taxon>Arthropoda</taxon>
        <taxon>Hexapoda</taxon>
        <taxon>Insecta</taxon>
        <taxon>Pterygota</taxon>
        <taxon>Neoptera</taxon>
        <taxon>Paraneoptera</taxon>
        <taxon>Hemiptera</taxon>
        <taxon>Heteroptera</taxon>
        <taxon>Panheteroptera</taxon>
        <taxon>Cimicomorpha</taxon>
        <taxon>Reduviidae</taxon>
        <taxon>Harpactorinae</taxon>
        <taxon>Harpactorini</taxon>
        <taxon>Rhynocoris</taxon>
    </lineage>
</organism>
<feature type="compositionally biased region" description="Basic residues" evidence="2">
    <location>
        <begin position="55"/>
        <end position="67"/>
    </location>
</feature>
<gene>
    <name evidence="3" type="ORF">O3M35_007626</name>
</gene>
<dbReference type="AlphaFoldDB" id="A0AAW1DA88"/>